<dbReference type="SMART" id="SM00382">
    <property type="entry name" value="AAA"/>
    <property type="match status" value="1"/>
</dbReference>
<evidence type="ECO:0000256" key="10">
    <source>
        <dbReference type="SAM" id="Phobius"/>
    </source>
</evidence>
<evidence type="ECO:0000256" key="9">
    <source>
        <dbReference type="ARBA" id="ARBA00023136"/>
    </source>
</evidence>
<evidence type="ECO:0000256" key="7">
    <source>
        <dbReference type="ARBA" id="ARBA00022840"/>
    </source>
</evidence>
<dbReference type="GO" id="GO:0005886">
    <property type="term" value="C:plasma membrane"/>
    <property type="evidence" value="ECO:0007669"/>
    <property type="project" value="UniProtKB-SubCell"/>
</dbReference>
<dbReference type="PROSITE" id="PS50893">
    <property type="entry name" value="ABC_TRANSPORTER_2"/>
    <property type="match status" value="1"/>
</dbReference>
<accession>A0A9D1YDM6</accession>
<evidence type="ECO:0000256" key="5">
    <source>
        <dbReference type="ARBA" id="ARBA00022692"/>
    </source>
</evidence>
<evidence type="ECO:0000313" key="14">
    <source>
        <dbReference type="Proteomes" id="UP000823915"/>
    </source>
</evidence>
<evidence type="ECO:0000313" key="13">
    <source>
        <dbReference type="EMBL" id="HIY27032.1"/>
    </source>
</evidence>
<feature type="transmembrane region" description="Helical" evidence="10">
    <location>
        <begin position="147"/>
        <end position="168"/>
    </location>
</feature>
<dbReference type="PANTHER" id="PTHR24221:SF654">
    <property type="entry name" value="ATP-BINDING CASSETTE SUB-FAMILY B MEMBER 6"/>
    <property type="match status" value="1"/>
</dbReference>
<dbReference type="GO" id="GO:0016887">
    <property type="term" value="F:ATP hydrolysis activity"/>
    <property type="evidence" value="ECO:0007669"/>
    <property type="project" value="InterPro"/>
</dbReference>
<dbReference type="SUPFAM" id="SSF52540">
    <property type="entry name" value="P-loop containing nucleoside triphosphate hydrolases"/>
    <property type="match status" value="1"/>
</dbReference>
<feature type="transmembrane region" description="Helical" evidence="10">
    <location>
        <begin position="43"/>
        <end position="64"/>
    </location>
</feature>
<evidence type="ECO:0000256" key="4">
    <source>
        <dbReference type="ARBA" id="ARBA00022519"/>
    </source>
</evidence>
<dbReference type="EMBL" id="DXDU01000122">
    <property type="protein sequence ID" value="HIY27032.1"/>
    <property type="molecule type" value="Genomic_DNA"/>
</dbReference>
<comment type="subcellular location">
    <subcellularLocation>
        <location evidence="1">Cell membrane</location>
        <topology evidence="1">Multi-pass membrane protein</topology>
    </subcellularLocation>
</comment>
<feature type="transmembrane region" description="Helical" evidence="10">
    <location>
        <begin position="262"/>
        <end position="281"/>
    </location>
</feature>
<comment type="caution">
    <text evidence="13">The sequence shown here is derived from an EMBL/GenBank/DDBJ whole genome shotgun (WGS) entry which is preliminary data.</text>
</comment>
<dbReference type="PROSITE" id="PS50929">
    <property type="entry name" value="ABC_TM1F"/>
    <property type="match status" value="1"/>
</dbReference>
<dbReference type="InterPro" id="IPR039421">
    <property type="entry name" value="Type_1_exporter"/>
</dbReference>
<organism evidence="13 14">
    <name type="scientific">Candidatus Acutalibacter pullistercoris</name>
    <dbReference type="NCBI Taxonomy" id="2838418"/>
    <lineage>
        <taxon>Bacteria</taxon>
        <taxon>Bacillati</taxon>
        <taxon>Bacillota</taxon>
        <taxon>Clostridia</taxon>
        <taxon>Eubacteriales</taxon>
        <taxon>Acutalibacteraceae</taxon>
        <taxon>Acutalibacter</taxon>
    </lineage>
</organism>
<evidence type="ECO:0000256" key="2">
    <source>
        <dbReference type="ARBA" id="ARBA00022448"/>
    </source>
</evidence>
<evidence type="ECO:0000256" key="3">
    <source>
        <dbReference type="ARBA" id="ARBA00022475"/>
    </source>
</evidence>
<dbReference type="SUPFAM" id="SSF90123">
    <property type="entry name" value="ABC transporter transmembrane region"/>
    <property type="match status" value="1"/>
</dbReference>
<feature type="transmembrane region" description="Helical" evidence="10">
    <location>
        <begin position="125"/>
        <end position="141"/>
    </location>
</feature>
<keyword evidence="9 10" id="KW-0472">Membrane</keyword>
<dbReference type="InterPro" id="IPR036640">
    <property type="entry name" value="ABC1_TM_sf"/>
</dbReference>
<keyword evidence="6" id="KW-0547">Nucleotide-binding</keyword>
<keyword evidence="8 10" id="KW-1133">Transmembrane helix</keyword>
<feature type="domain" description="ABC transmembrane type-1" evidence="12">
    <location>
        <begin position="6"/>
        <end position="293"/>
    </location>
</feature>
<dbReference type="GO" id="GO:0005524">
    <property type="term" value="F:ATP binding"/>
    <property type="evidence" value="ECO:0007669"/>
    <property type="project" value="UniProtKB-KW"/>
</dbReference>
<dbReference type="FunFam" id="3.40.50.300:FF:001001">
    <property type="entry name" value="Multidrug ABC transporter ATP-binding protein"/>
    <property type="match status" value="1"/>
</dbReference>
<dbReference type="InterPro" id="IPR003593">
    <property type="entry name" value="AAA+_ATPase"/>
</dbReference>
<evidence type="ECO:0000259" key="12">
    <source>
        <dbReference type="PROSITE" id="PS50929"/>
    </source>
</evidence>
<keyword evidence="4" id="KW-0997">Cell inner membrane</keyword>
<sequence length="576" mass="62750">MAKGLWGWIFLITALKLLTLVGTAAFAQIISGFLGDLVSPQMTAAAAGQAVLSALLTALLLLGAELLTGEAEYHCTAKARLSLRRAIFSKALELDVGNIEKIGPVSAITSAVDGVEAMQVYYSKYLPGLLYCLAAPFYLFWRMGRVSLLPAAVLFLVSLVLLPVNNLFRGHIEKLKAGYWASMEDLTGTYLENVRGLSTFKLFGRDGDRQRLLEEKSQDFNRKVMGVMKVNFSSFLLTDGLIYASVAVAAVLAAGQLLTGELSFSGALMVLLLSFGFFGSVRQLMNATHSALAGVSAADKVEKLLDIDTARPCHPGLPRQNRPFDGIRLEHISFGYQGRQAALRDVSLDVPRGKTVALAGLSGSGKSTIASLLMRFYDLEQGRILLEGWDYTSFPPEELRKRVILVPQSVSLFSGTIAENLRMAAPNATRGDMLEALDQVRLGDWVRTQPLGLDTPVGDAGVKLSGGQRQKLGIARALLCRAEYIIFDEATSSVDMESEREIWNCIEELAQTRTLVLISHRLSTIRSADVIYVLENGAIAQHGSHGELMAEPGLYRRLVEEQARLERKGEEGLAHA</sequence>
<evidence type="ECO:0000256" key="6">
    <source>
        <dbReference type="ARBA" id="ARBA00022741"/>
    </source>
</evidence>
<dbReference type="InterPro" id="IPR011527">
    <property type="entry name" value="ABC1_TM_dom"/>
</dbReference>
<dbReference type="Pfam" id="PF00664">
    <property type="entry name" value="ABC_membrane"/>
    <property type="match status" value="1"/>
</dbReference>
<dbReference type="PANTHER" id="PTHR24221">
    <property type="entry name" value="ATP-BINDING CASSETTE SUB-FAMILY B"/>
    <property type="match status" value="1"/>
</dbReference>
<name>A0A9D1YDM6_9FIRM</name>
<feature type="domain" description="ABC transporter" evidence="11">
    <location>
        <begin position="327"/>
        <end position="561"/>
    </location>
</feature>
<feature type="transmembrane region" description="Helical" evidence="10">
    <location>
        <begin position="232"/>
        <end position="256"/>
    </location>
</feature>
<dbReference type="InterPro" id="IPR017871">
    <property type="entry name" value="ABC_transporter-like_CS"/>
</dbReference>
<keyword evidence="7 13" id="KW-0067">ATP-binding</keyword>
<dbReference type="Pfam" id="PF00005">
    <property type="entry name" value="ABC_tran"/>
    <property type="match status" value="1"/>
</dbReference>
<dbReference type="Proteomes" id="UP000823915">
    <property type="component" value="Unassembled WGS sequence"/>
</dbReference>
<dbReference type="GO" id="GO:0140359">
    <property type="term" value="F:ABC-type transporter activity"/>
    <property type="evidence" value="ECO:0007669"/>
    <property type="project" value="InterPro"/>
</dbReference>
<keyword evidence="5 10" id="KW-0812">Transmembrane</keyword>
<keyword evidence="2" id="KW-0813">Transport</keyword>
<dbReference type="Gene3D" id="3.40.50.300">
    <property type="entry name" value="P-loop containing nucleotide triphosphate hydrolases"/>
    <property type="match status" value="1"/>
</dbReference>
<dbReference type="Gene3D" id="1.20.1560.10">
    <property type="entry name" value="ABC transporter type 1, transmembrane domain"/>
    <property type="match status" value="1"/>
</dbReference>
<gene>
    <name evidence="13" type="ORF">H9838_07680</name>
</gene>
<dbReference type="PROSITE" id="PS00211">
    <property type="entry name" value="ABC_TRANSPORTER_1"/>
    <property type="match status" value="1"/>
</dbReference>
<dbReference type="InterPro" id="IPR003439">
    <property type="entry name" value="ABC_transporter-like_ATP-bd"/>
</dbReference>
<reference evidence="13" key="2">
    <citation type="submission" date="2021-04" db="EMBL/GenBank/DDBJ databases">
        <authorList>
            <person name="Gilroy R."/>
        </authorList>
    </citation>
    <scope>NUCLEOTIDE SEQUENCE</scope>
    <source>
        <strain evidence="13">1282</strain>
    </source>
</reference>
<protein>
    <submittedName>
        <fullName evidence="13">ATP-binding cassette domain-containing protein</fullName>
    </submittedName>
</protein>
<evidence type="ECO:0000256" key="1">
    <source>
        <dbReference type="ARBA" id="ARBA00004651"/>
    </source>
</evidence>
<dbReference type="InterPro" id="IPR027417">
    <property type="entry name" value="P-loop_NTPase"/>
</dbReference>
<evidence type="ECO:0000259" key="11">
    <source>
        <dbReference type="PROSITE" id="PS50893"/>
    </source>
</evidence>
<evidence type="ECO:0000256" key="8">
    <source>
        <dbReference type="ARBA" id="ARBA00022989"/>
    </source>
</evidence>
<dbReference type="AlphaFoldDB" id="A0A9D1YDM6"/>
<reference evidence="13" key="1">
    <citation type="journal article" date="2021" name="PeerJ">
        <title>Extensive microbial diversity within the chicken gut microbiome revealed by metagenomics and culture.</title>
        <authorList>
            <person name="Gilroy R."/>
            <person name="Ravi A."/>
            <person name="Getino M."/>
            <person name="Pursley I."/>
            <person name="Horton D.L."/>
            <person name="Alikhan N.F."/>
            <person name="Baker D."/>
            <person name="Gharbi K."/>
            <person name="Hall N."/>
            <person name="Watson M."/>
            <person name="Adriaenssens E.M."/>
            <person name="Foster-Nyarko E."/>
            <person name="Jarju S."/>
            <person name="Secka A."/>
            <person name="Antonio M."/>
            <person name="Oren A."/>
            <person name="Chaudhuri R.R."/>
            <person name="La Ragione R."/>
            <person name="Hildebrand F."/>
            <person name="Pallen M.J."/>
        </authorList>
    </citation>
    <scope>NUCLEOTIDE SEQUENCE</scope>
    <source>
        <strain evidence="13">1282</strain>
    </source>
</reference>
<keyword evidence="3" id="KW-1003">Cell membrane</keyword>
<proteinExistence type="predicted"/>